<gene>
    <name evidence="1" type="ORF">S03H2_43751</name>
</gene>
<accession>X1IUQ0</accession>
<evidence type="ECO:0008006" key="2">
    <source>
        <dbReference type="Google" id="ProtNLM"/>
    </source>
</evidence>
<sequence>MIRFRYKPFRRVLAPIITIGVRIEATWLPIEVYVDSGSLYTILHSEIAEGIGFDYISGERIYLQVGDGSFIPVYLHELEIQLGVERFVGKVGFSAKLGIAFNLLGRTSVFDRFKICFLESQDIITFESEKPRNGQV</sequence>
<organism evidence="1">
    <name type="scientific">marine sediment metagenome</name>
    <dbReference type="NCBI Taxonomy" id="412755"/>
    <lineage>
        <taxon>unclassified sequences</taxon>
        <taxon>metagenomes</taxon>
        <taxon>ecological metagenomes</taxon>
    </lineage>
</organism>
<protein>
    <recommendedName>
        <fullName evidence="2">Peptidase A2 domain-containing protein</fullName>
    </recommendedName>
</protein>
<dbReference type="SUPFAM" id="SSF50630">
    <property type="entry name" value="Acid proteases"/>
    <property type="match status" value="1"/>
</dbReference>
<comment type="caution">
    <text evidence="1">The sequence shown here is derived from an EMBL/GenBank/DDBJ whole genome shotgun (WGS) entry which is preliminary data.</text>
</comment>
<proteinExistence type="predicted"/>
<evidence type="ECO:0000313" key="1">
    <source>
        <dbReference type="EMBL" id="GAH72960.1"/>
    </source>
</evidence>
<reference evidence="1" key="1">
    <citation type="journal article" date="2014" name="Front. Microbiol.">
        <title>High frequency of phylogenetically diverse reductive dehalogenase-homologous genes in deep subseafloor sedimentary metagenomes.</title>
        <authorList>
            <person name="Kawai M."/>
            <person name="Futagami T."/>
            <person name="Toyoda A."/>
            <person name="Takaki Y."/>
            <person name="Nishi S."/>
            <person name="Hori S."/>
            <person name="Arai W."/>
            <person name="Tsubouchi T."/>
            <person name="Morono Y."/>
            <person name="Uchiyama I."/>
            <person name="Ito T."/>
            <person name="Fujiyama A."/>
            <person name="Inagaki F."/>
            <person name="Takami H."/>
        </authorList>
    </citation>
    <scope>NUCLEOTIDE SEQUENCE</scope>
    <source>
        <strain evidence="1">Expedition CK06-06</strain>
    </source>
</reference>
<dbReference type="InterPro" id="IPR021109">
    <property type="entry name" value="Peptidase_aspartic_dom_sf"/>
</dbReference>
<name>X1IUQ0_9ZZZZ</name>
<dbReference type="EMBL" id="BARU01027324">
    <property type="protein sequence ID" value="GAH72960.1"/>
    <property type="molecule type" value="Genomic_DNA"/>
</dbReference>
<dbReference type="AlphaFoldDB" id="X1IUQ0"/>